<feature type="transmembrane region" description="Helical" evidence="2">
    <location>
        <begin position="91"/>
        <end position="112"/>
    </location>
</feature>
<accession>A0A840NQY3</accession>
<feature type="transmembrane region" description="Helical" evidence="2">
    <location>
        <begin position="67"/>
        <end position="85"/>
    </location>
</feature>
<evidence type="ECO:0000313" key="3">
    <source>
        <dbReference type="EMBL" id="MBB5073491.1"/>
    </source>
</evidence>
<dbReference type="EMBL" id="JACHIM010000002">
    <property type="protein sequence ID" value="MBB5073491.1"/>
    <property type="molecule type" value="Genomic_DNA"/>
</dbReference>
<dbReference type="AlphaFoldDB" id="A0A840NQY3"/>
<dbReference type="Proteomes" id="UP000561417">
    <property type="component" value="Unassembled WGS sequence"/>
</dbReference>
<reference evidence="3 4" key="1">
    <citation type="submission" date="2020-08" db="EMBL/GenBank/DDBJ databases">
        <title>Genomic Encyclopedia of Type Strains, Phase IV (KMG-IV): sequencing the most valuable type-strain genomes for metagenomic binning, comparative biology and taxonomic classification.</title>
        <authorList>
            <person name="Goeker M."/>
        </authorList>
    </citation>
    <scope>NUCLEOTIDE SEQUENCE [LARGE SCALE GENOMIC DNA]</scope>
    <source>
        <strain evidence="3 4">DSM 28538</strain>
    </source>
</reference>
<feature type="region of interest" description="Disordered" evidence="1">
    <location>
        <begin position="1"/>
        <end position="23"/>
    </location>
</feature>
<dbReference type="Pfam" id="PF09527">
    <property type="entry name" value="ATPase_gene1"/>
    <property type="match status" value="1"/>
</dbReference>
<dbReference type="InterPro" id="IPR032820">
    <property type="entry name" value="ATPase_put"/>
</dbReference>
<name>A0A840NQY3_9HYPH</name>
<evidence type="ECO:0000313" key="4">
    <source>
        <dbReference type="Proteomes" id="UP000561417"/>
    </source>
</evidence>
<keyword evidence="2" id="KW-0812">Transmembrane</keyword>
<keyword evidence="2" id="KW-1133">Transmembrane helix</keyword>
<keyword evidence="4" id="KW-1185">Reference proteome</keyword>
<dbReference type="RefSeq" id="WP_183228557.1">
    <property type="nucleotide sequence ID" value="NZ_JACHIM010000002.1"/>
</dbReference>
<protein>
    <submittedName>
        <fullName evidence="3">ATP synthase protein I</fullName>
    </submittedName>
</protein>
<evidence type="ECO:0000256" key="1">
    <source>
        <dbReference type="SAM" id="MobiDB-lite"/>
    </source>
</evidence>
<evidence type="ECO:0000256" key="2">
    <source>
        <dbReference type="SAM" id="Phobius"/>
    </source>
</evidence>
<gene>
    <name evidence="3" type="ORF">HNQ69_000612</name>
</gene>
<organism evidence="3 4">
    <name type="scientific">Bartonella callosciuri</name>
    <dbReference type="NCBI Taxonomy" id="686223"/>
    <lineage>
        <taxon>Bacteria</taxon>
        <taxon>Pseudomonadati</taxon>
        <taxon>Pseudomonadota</taxon>
        <taxon>Alphaproteobacteria</taxon>
        <taxon>Hyphomicrobiales</taxon>
        <taxon>Bartonellaceae</taxon>
        <taxon>Bartonella</taxon>
    </lineage>
</organism>
<keyword evidence="2" id="KW-0472">Membrane</keyword>
<comment type="caution">
    <text evidence="3">The sequence shown here is derived from an EMBL/GenBank/DDBJ whole genome shotgun (WGS) entry which is preliminary data.</text>
</comment>
<proteinExistence type="predicted"/>
<sequence>MAKGDKPIMPLKEAEGKKQGGSFRSEDLEYRSQNLGLALMRRQALKKRKYGNEGGEPKGKMAHAIKLSSEFLASIIVGAVLGLGFDKLAGSLPWGLVFFLFLGFAAGVLSILRSVGYIASSQLRQKGVSRQDKGADKRSDK</sequence>